<dbReference type="Proteomes" id="UP001202827">
    <property type="component" value="Unassembled WGS sequence"/>
</dbReference>
<dbReference type="PANTHER" id="PTHR42760">
    <property type="entry name" value="SHORT-CHAIN DEHYDROGENASES/REDUCTASES FAMILY MEMBER"/>
    <property type="match status" value="1"/>
</dbReference>
<evidence type="ECO:0000256" key="1">
    <source>
        <dbReference type="ARBA" id="ARBA00006484"/>
    </source>
</evidence>
<dbReference type="SUPFAM" id="SSF51735">
    <property type="entry name" value="NAD(P)-binding Rossmann-fold domains"/>
    <property type="match status" value="1"/>
</dbReference>
<reference evidence="2 3" key="1">
    <citation type="submission" date="2022-04" db="EMBL/GenBank/DDBJ databases">
        <title>Rhizobium coralii sp. nov., isolated from coral Turbinaria peltata.</title>
        <authorList>
            <person name="Sun H."/>
        </authorList>
    </citation>
    <scope>NUCLEOTIDE SEQUENCE [LARGE SCALE GENOMIC DNA]</scope>
    <source>
        <strain evidence="2 3">NTR19</strain>
    </source>
</reference>
<gene>
    <name evidence="2" type="ORF">M0654_08605</name>
</gene>
<keyword evidence="3" id="KW-1185">Reference proteome</keyword>
<dbReference type="InterPro" id="IPR036291">
    <property type="entry name" value="NAD(P)-bd_dom_sf"/>
</dbReference>
<organism evidence="2 3">
    <name type="scientific">Neorhizobium turbinariae</name>
    <dbReference type="NCBI Taxonomy" id="2937795"/>
    <lineage>
        <taxon>Bacteria</taxon>
        <taxon>Pseudomonadati</taxon>
        <taxon>Pseudomonadota</taxon>
        <taxon>Alphaproteobacteria</taxon>
        <taxon>Hyphomicrobiales</taxon>
        <taxon>Rhizobiaceae</taxon>
        <taxon>Rhizobium/Agrobacterium group</taxon>
        <taxon>Neorhizobium</taxon>
    </lineage>
</organism>
<dbReference type="PRINTS" id="PR00081">
    <property type="entry name" value="GDHRDH"/>
</dbReference>
<proteinExistence type="inferred from homology"/>
<dbReference type="PRINTS" id="PR00080">
    <property type="entry name" value="SDRFAMILY"/>
</dbReference>
<evidence type="ECO:0000313" key="2">
    <source>
        <dbReference type="EMBL" id="MCK8780041.1"/>
    </source>
</evidence>
<protein>
    <submittedName>
        <fullName evidence="2">SDR family oxidoreductase</fullName>
    </submittedName>
</protein>
<evidence type="ECO:0000313" key="3">
    <source>
        <dbReference type="Proteomes" id="UP001202827"/>
    </source>
</evidence>
<dbReference type="Pfam" id="PF13561">
    <property type="entry name" value="adh_short_C2"/>
    <property type="match status" value="1"/>
</dbReference>
<dbReference type="RefSeq" id="WP_248682737.1">
    <property type="nucleotide sequence ID" value="NZ_JALPRY010000009.1"/>
</dbReference>
<dbReference type="EMBL" id="JALPRY010000009">
    <property type="protein sequence ID" value="MCK8780041.1"/>
    <property type="molecule type" value="Genomic_DNA"/>
</dbReference>
<name>A0ABT0IQ89_9HYPH</name>
<dbReference type="InterPro" id="IPR002347">
    <property type="entry name" value="SDR_fam"/>
</dbReference>
<dbReference type="PROSITE" id="PS00061">
    <property type="entry name" value="ADH_SHORT"/>
    <property type="match status" value="1"/>
</dbReference>
<comment type="caution">
    <text evidence="2">The sequence shown here is derived from an EMBL/GenBank/DDBJ whole genome shotgun (WGS) entry which is preliminary data.</text>
</comment>
<dbReference type="PANTHER" id="PTHR42760:SF40">
    <property type="entry name" value="3-OXOACYL-[ACYL-CARRIER-PROTEIN] REDUCTASE, CHLOROPLASTIC"/>
    <property type="match status" value="1"/>
</dbReference>
<dbReference type="Gene3D" id="3.40.50.720">
    <property type="entry name" value="NAD(P)-binding Rossmann-like Domain"/>
    <property type="match status" value="1"/>
</dbReference>
<dbReference type="InterPro" id="IPR020904">
    <property type="entry name" value="Sc_DH/Rdtase_CS"/>
</dbReference>
<accession>A0ABT0IQ89</accession>
<sequence>MSTSSSANTAEWARSWLENRHVLVTGGTGGIGGAIAGAFRDAGATVYATGATETECEAARASDSSGAITYSVLDVRSNNEVTRLIDRFGDLHVVVNCAGIIRRGHERDPEVFNTVVDINLNGTMRVSEASLDKLGATGGSIINIASMLSFFGGGLVPGYSASKGGIAQLTKSLAIAYAAKGVRVNAIAPGWIATPLTQALQDDPARAGPILARTPMGRWGRPDDLRGIALFLTSPHAAFMTGTVIPVDGGYSIS</sequence>
<comment type="similarity">
    <text evidence="1">Belongs to the short-chain dehydrogenases/reductases (SDR) family.</text>
</comment>